<comment type="caution">
    <text evidence="2">The sequence shown here is derived from an EMBL/GenBank/DDBJ whole genome shotgun (WGS) entry which is preliminary data.</text>
</comment>
<sequence length="57" mass="6585">MLLEALAAGVLKRLMNYRFRNSSDLQSWYGRSPGVHQSKARSWGGRQEQCHRNSRGH</sequence>
<organism evidence="2 3">
    <name type="scientific">Staurois parvus</name>
    <dbReference type="NCBI Taxonomy" id="386267"/>
    <lineage>
        <taxon>Eukaryota</taxon>
        <taxon>Metazoa</taxon>
        <taxon>Chordata</taxon>
        <taxon>Craniata</taxon>
        <taxon>Vertebrata</taxon>
        <taxon>Euteleostomi</taxon>
        <taxon>Amphibia</taxon>
        <taxon>Batrachia</taxon>
        <taxon>Anura</taxon>
        <taxon>Neobatrachia</taxon>
        <taxon>Ranoidea</taxon>
        <taxon>Ranidae</taxon>
        <taxon>Staurois</taxon>
    </lineage>
</organism>
<proteinExistence type="predicted"/>
<keyword evidence="3" id="KW-1185">Reference proteome</keyword>
<evidence type="ECO:0000256" key="1">
    <source>
        <dbReference type="SAM" id="MobiDB-lite"/>
    </source>
</evidence>
<feature type="region of interest" description="Disordered" evidence="1">
    <location>
        <begin position="30"/>
        <end position="57"/>
    </location>
</feature>
<feature type="non-terminal residue" evidence="2">
    <location>
        <position position="57"/>
    </location>
</feature>
<protein>
    <submittedName>
        <fullName evidence="2">Uncharacterized protein</fullName>
    </submittedName>
</protein>
<reference evidence="2" key="1">
    <citation type="submission" date="2023-05" db="EMBL/GenBank/DDBJ databases">
        <authorList>
            <person name="Stuckert A."/>
        </authorList>
    </citation>
    <scope>NUCLEOTIDE SEQUENCE</scope>
</reference>
<evidence type="ECO:0000313" key="2">
    <source>
        <dbReference type="EMBL" id="CAI9568120.1"/>
    </source>
</evidence>
<accession>A0ABN9D6H4</accession>
<name>A0ABN9D6H4_9NEOB</name>
<dbReference type="EMBL" id="CATNWA010014148">
    <property type="protein sequence ID" value="CAI9568120.1"/>
    <property type="molecule type" value="Genomic_DNA"/>
</dbReference>
<gene>
    <name evidence="2" type="ORF">SPARVUS_LOCUS6648891</name>
</gene>
<evidence type="ECO:0000313" key="3">
    <source>
        <dbReference type="Proteomes" id="UP001162483"/>
    </source>
</evidence>
<dbReference type="Proteomes" id="UP001162483">
    <property type="component" value="Unassembled WGS sequence"/>
</dbReference>